<proteinExistence type="predicted"/>
<protein>
    <recommendedName>
        <fullName evidence="3">CHRD domain-containing protein</fullName>
    </recommendedName>
</protein>
<sequence>MFLLCFGLSITTYSQRATSSSRDATQVRLAATLAVTSSTLSSGTINTTSAVYTVVGTYSDPSGKFGGSSVTAGMMLIDGACKMYQITQFNSSNLGGTLNINVKPVGALSTEVTAPSTGLTGLVFDPTPNLLLPQWVFNMPVKVQSCLLSHMANILDLKLGNISPSILIKTTDYSLSNYDDTVLFDIAAASTLTLPSASANTAKVFKIGKIDESTNILTISPAIRLTASTSISTLNYPRTFIVQSDGTDWRVINQN</sequence>
<evidence type="ECO:0000313" key="1">
    <source>
        <dbReference type="EMBL" id="CAH0997676.1"/>
    </source>
</evidence>
<evidence type="ECO:0008006" key="3">
    <source>
        <dbReference type="Google" id="ProtNLM"/>
    </source>
</evidence>
<evidence type="ECO:0000313" key="2">
    <source>
        <dbReference type="Proteomes" id="UP000837932"/>
    </source>
</evidence>
<organism evidence="1 2">
    <name type="scientific">Emticicia aquatica</name>
    <dbReference type="NCBI Taxonomy" id="1681835"/>
    <lineage>
        <taxon>Bacteria</taxon>
        <taxon>Pseudomonadati</taxon>
        <taxon>Bacteroidota</taxon>
        <taxon>Cytophagia</taxon>
        <taxon>Cytophagales</taxon>
        <taxon>Leadbetterellaceae</taxon>
        <taxon>Emticicia</taxon>
    </lineage>
</organism>
<name>A0ABN8EY16_9BACT</name>
<reference evidence="1" key="1">
    <citation type="submission" date="2021-12" db="EMBL/GenBank/DDBJ databases">
        <authorList>
            <person name="Rodrigo-Torres L."/>
            <person name="Arahal R. D."/>
            <person name="Lucena T."/>
        </authorList>
    </citation>
    <scope>NUCLEOTIDE SEQUENCE</scope>
    <source>
        <strain evidence="1">CECT 8858</strain>
    </source>
</reference>
<dbReference type="Proteomes" id="UP000837932">
    <property type="component" value="Unassembled WGS sequence"/>
</dbReference>
<accession>A0ABN8EY16</accession>
<comment type="caution">
    <text evidence="1">The sequence shown here is derived from an EMBL/GenBank/DDBJ whole genome shotgun (WGS) entry which is preliminary data.</text>
</comment>
<gene>
    <name evidence="1" type="ORF">EMA8858_03810</name>
</gene>
<dbReference type="EMBL" id="CAKLPY010000005">
    <property type="protein sequence ID" value="CAH0997676.1"/>
    <property type="molecule type" value="Genomic_DNA"/>
</dbReference>
<keyword evidence="2" id="KW-1185">Reference proteome</keyword>